<evidence type="ECO:0000256" key="1">
    <source>
        <dbReference type="ARBA" id="ARBA00004651"/>
    </source>
</evidence>
<evidence type="ECO:0000256" key="5">
    <source>
        <dbReference type="ARBA" id="ARBA00022989"/>
    </source>
</evidence>
<dbReference type="AlphaFoldDB" id="H5TZY7"/>
<evidence type="ECO:0000313" key="9">
    <source>
        <dbReference type="Proteomes" id="UP000005845"/>
    </source>
</evidence>
<dbReference type="Pfam" id="PF07681">
    <property type="entry name" value="DoxX"/>
    <property type="match status" value="1"/>
</dbReference>
<keyword evidence="6 7" id="KW-0472">Membrane</keyword>
<evidence type="ECO:0000256" key="4">
    <source>
        <dbReference type="ARBA" id="ARBA00022692"/>
    </source>
</evidence>
<keyword evidence="4 7" id="KW-0812">Transmembrane</keyword>
<dbReference type="RefSeq" id="WP_005205494.1">
    <property type="nucleotide sequence ID" value="NZ_BAFC01000056.1"/>
</dbReference>
<feature type="transmembrane region" description="Helical" evidence="7">
    <location>
        <begin position="12"/>
        <end position="35"/>
    </location>
</feature>
<name>H5TZY7_9ACTN</name>
<protein>
    <recommendedName>
        <fullName evidence="10">DoxX family protein</fullName>
    </recommendedName>
</protein>
<evidence type="ECO:0008006" key="10">
    <source>
        <dbReference type="Google" id="ProtNLM"/>
    </source>
</evidence>
<accession>H5TZY7</accession>
<evidence type="ECO:0000313" key="8">
    <source>
        <dbReference type="EMBL" id="GAB39045.1"/>
    </source>
</evidence>
<dbReference type="Proteomes" id="UP000005845">
    <property type="component" value="Unassembled WGS sequence"/>
</dbReference>
<gene>
    <name evidence="8" type="ORF">GOSPT_056_00280</name>
</gene>
<comment type="caution">
    <text evidence="8">The sequence shown here is derived from an EMBL/GenBank/DDBJ whole genome shotgun (WGS) entry which is preliminary data.</text>
</comment>
<comment type="subcellular location">
    <subcellularLocation>
        <location evidence="1">Cell membrane</location>
        <topology evidence="1">Multi-pass membrane protein</topology>
    </subcellularLocation>
</comment>
<dbReference type="PANTHER" id="PTHR33452:SF4">
    <property type="entry name" value="BLL4328 PROTEIN"/>
    <property type="match status" value="1"/>
</dbReference>
<evidence type="ECO:0000256" key="3">
    <source>
        <dbReference type="ARBA" id="ARBA00022475"/>
    </source>
</evidence>
<dbReference type="eggNOG" id="COG2259">
    <property type="taxonomic scope" value="Bacteria"/>
</dbReference>
<dbReference type="InterPro" id="IPR051907">
    <property type="entry name" value="DoxX-like_oxidoreductase"/>
</dbReference>
<evidence type="ECO:0000256" key="2">
    <source>
        <dbReference type="ARBA" id="ARBA00006679"/>
    </source>
</evidence>
<dbReference type="InterPro" id="IPR032808">
    <property type="entry name" value="DoxX"/>
</dbReference>
<proteinExistence type="inferred from homology"/>
<feature type="transmembrane region" description="Helical" evidence="7">
    <location>
        <begin position="47"/>
        <end position="67"/>
    </location>
</feature>
<keyword evidence="9" id="KW-1185">Reference proteome</keyword>
<evidence type="ECO:0000256" key="6">
    <source>
        <dbReference type="ARBA" id="ARBA00023136"/>
    </source>
</evidence>
<dbReference type="PANTHER" id="PTHR33452">
    <property type="entry name" value="OXIDOREDUCTASE CATD-RELATED"/>
    <property type="match status" value="1"/>
</dbReference>
<organism evidence="8 9">
    <name type="scientific">Gordonia sputi NBRC 100414</name>
    <dbReference type="NCBI Taxonomy" id="1089453"/>
    <lineage>
        <taxon>Bacteria</taxon>
        <taxon>Bacillati</taxon>
        <taxon>Actinomycetota</taxon>
        <taxon>Actinomycetes</taxon>
        <taxon>Mycobacteriales</taxon>
        <taxon>Gordoniaceae</taxon>
        <taxon>Gordonia</taxon>
    </lineage>
</organism>
<evidence type="ECO:0000256" key="7">
    <source>
        <dbReference type="SAM" id="Phobius"/>
    </source>
</evidence>
<sequence length="152" mass="16032">MLTSLEKVAPWAIGLFRIVIGFLFFCHGASTLFGWPVAPYGGETAAFGAWPSWWAPAIELVGGILVMLGLGTRVAAFIGSGAMAVAYFWKHQGDGLLPIANEGDSAALYCWALFLLVFIGSGRPALENVLVRKRAEQSDAAASQGSAVRTAA</sequence>
<keyword evidence="5 7" id="KW-1133">Transmembrane helix</keyword>
<comment type="similarity">
    <text evidence="2">Belongs to the DoxX family.</text>
</comment>
<reference evidence="8 9" key="1">
    <citation type="submission" date="2012-02" db="EMBL/GenBank/DDBJ databases">
        <title>Whole genome shotgun sequence of Gordonia sputi NBRC 100414.</title>
        <authorList>
            <person name="Yoshida I."/>
            <person name="Hosoyama A."/>
            <person name="Tsuchikane K."/>
            <person name="Katsumata H."/>
            <person name="Yamazaki S."/>
            <person name="Fujita N."/>
        </authorList>
    </citation>
    <scope>NUCLEOTIDE SEQUENCE [LARGE SCALE GENOMIC DNA]</scope>
    <source>
        <strain evidence="8 9">NBRC 100414</strain>
    </source>
</reference>
<dbReference type="EMBL" id="BAFC01000056">
    <property type="protein sequence ID" value="GAB39045.1"/>
    <property type="molecule type" value="Genomic_DNA"/>
</dbReference>
<dbReference type="GO" id="GO:0005886">
    <property type="term" value="C:plasma membrane"/>
    <property type="evidence" value="ECO:0007669"/>
    <property type="project" value="UniProtKB-SubCell"/>
</dbReference>
<keyword evidence="3" id="KW-1003">Cell membrane</keyword>